<proteinExistence type="predicted"/>
<organism evidence="2 3">
    <name type="scientific">Sphagnurus paluster</name>
    <dbReference type="NCBI Taxonomy" id="117069"/>
    <lineage>
        <taxon>Eukaryota</taxon>
        <taxon>Fungi</taxon>
        <taxon>Dikarya</taxon>
        <taxon>Basidiomycota</taxon>
        <taxon>Agaricomycotina</taxon>
        <taxon>Agaricomycetes</taxon>
        <taxon>Agaricomycetidae</taxon>
        <taxon>Agaricales</taxon>
        <taxon>Tricholomatineae</taxon>
        <taxon>Lyophyllaceae</taxon>
        <taxon>Sphagnurus</taxon>
    </lineage>
</organism>
<evidence type="ECO:0000313" key="2">
    <source>
        <dbReference type="EMBL" id="KAG5637189.1"/>
    </source>
</evidence>
<sequence>MHLYLSSSSPLHSTFSNEEGQVLYKVETPVMSLSARTSTISCVVPSTSGPDSTTSMQDTFALLGQVEHNRFSSSVMRFGGNEFKTKDYFRKEGLGPYGRHRVFTASDGREYKWLLQDSKSKLITNDEAKTLVASFHVKHFGIIGKARPASLEIFPPGEHIVQEILITFIYIEKIRKDKEAAAHSQ</sequence>
<dbReference type="EMBL" id="JABCKI010005852">
    <property type="protein sequence ID" value="KAG5637189.1"/>
    <property type="molecule type" value="Genomic_DNA"/>
</dbReference>
<dbReference type="InterPro" id="IPR046528">
    <property type="entry name" value="DUF6593"/>
</dbReference>
<comment type="caution">
    <text evidence="2">The sequence shown here is derived from an EMBL/GenBank/DDBJ whole genome shotgun (WGS) entry which is preliminary data.</text>
</comment>
<keyword evidence="3" id="KW-1185">Reference proteome</keyword>
<reference evidence="2" key="1">
    <citation type="submission" date="2021-02" db="EMBL/GenBank/DDBJ databases">
        <authorList>
            <person name="Nieuwenhuis M."/>
            <person name="Van De Peppel L.J.J."/>
        </authorList>
    </citation>
    <scope>NUCLEOTIDE SEQUENCE</scope>
    <source>
        <strain evidence="2">D49</strain>
    </source>
</reference>
<dbReference type="Proteomes" id="UP000717328">
    <property type="component" value="Unassembled WGS sequence"/>
</dbReference>
<dbReference type="AlphaFoldDB" id="A0A9P7FUA6"/>
<gene>
    <name evidence="2" type="ORF">H0H81_005446</name>
</gene>
<evidence type="ECO:0000259" key="1">
    <source>
        <dbReference type="Pfam" id="PF20236"/>
    </source>
</evidence>
<dbReference type="Pfam" id="PF20236">
    <property type="entry name" value="DUF6593"/>
    <property type="match status" value="1"/>
</dbReference>
<dbReference type="OrthoDB" id="3360976at2759"/>
<evidence type="ECO:0000313" key="3">
    <source>
        <dbReference type="Proteomes" id="UP000717328"/>
    </source>
</evidence>
<name>A0A9P7FUA6_9AGAR</name>
<protein>
    <recommendedName>
        <fullName evidence="1">DUF6593 domain-containing protein</fullName>
    </recommendedName>
</protein>
<reference evidence="2" key="2">
    <citation type="submission" date="2021-10" db="EMBL/GenBank/DDBJ databases">
        <title>Phylogenomics reveals ancestral predisposition of the termite-cultivated fungus Termitomyces towards a domesticated lifestyle.</title>
        <authorList>
            <person name="Auxier B."/>
            <person name="Grum-Grzhimaylo A."/>
            <person name="Cardenas M.E."/>
            <person name="Lodge J.D."/>
            <person name="Laessoe T."/>
            <person name="Pedersen O."/>
            <person name="Smith M.E."/>
            <person name="Kuyper T.W."/>
            <person name="Franco-Molano E.A."/>
            <person name="Baroni T.J."/>
            <person name="Aanen D.K."/>
        </authorList>
    </citation>
    <scope>NUCLEOTIDE SEQUENCE</scope>
    <source>
        <strain evidence="2">D49</strain>
    </source>
</reference>
<accession>A0A9P7FUA6</accession>
<feature type="domain" description="DUF6593" evidence="1">
    <location>
        <begin position="9"/>
        <end position="177"/>
    </location>
</feature>